<accession>A0A1V3X3R9</accession>
<feature type="region of interest" description="Disordered" evidence="1">
    <location>
        <begin position="28"/>
        <end position="49"/>
    </location>
</feature>
<evidence type="ECO:0000313" key="2">
    <source>
        <dbReference type="EMBL" id="OOK73466.1"/>
    </source>
</evidence>
<comment type="caution">
    <text evidence="2">The sequence shown here is derived from an EMBL/GenBank/DDBJ whole genome shotgun (WGS) entry which is preliminary data.</text>
</comment>
<dbReference type="EMBL" id="MVBM01000004">
    <property type="protein sequence ID" value="OOK73466.1"/>
    <property type="molecule type" value="Genomic_DNA"/>
</dbReference>
<evidence type="ECO:0000256" key="1">
    <source>
        <dbReference type="SAM" id="MobiDB-lite"/>
    </source>
</evidence>
<sequence length="49" mass="4775">MQDKVGEPRAQPVTVGLRSISPAIAAARSGAPAGSLGSGNTNGVMRLGA</sequence>
<dbReference type="Proteomes" id="UP000189229">
    <property type="component" value="Unassembled WGS sequence"/>
</dbReference>
<reference evidence="2 3" key="1">
    <citation type="submission" date="2017-02" db="EMBL/GenBank/DDBJ databases">
        <title>Complete genome sequences of Mycobacterium kansasii strains isolated from rhesus macaques.</title>
        <authorList>
            <person name="Panda A."/>
            <person name="Nagaraj S."/>
            <person name="Zhao X."/>
            <person name="Tettelin H."/>
            <person name="Detolla L.J."/>
        </authorList>
    </citation>
    <scope>NUCLEOTIDE SEQUENCE [LARGE SCALE GENOMIC DNA]</scope>
    <source>
        <strain evidence="2 3">11-3813</strain>
    </source>
</reference>
<gene>
    <name evidence="2" type="ORF">BZL30_4693</name>
</gene>
<evidence type="ECO:0000313" key="3">
    <source>
        <dbReference type="Proteomes" id="UP000189229"/>
    </source>
</evidence>
<feature type="compositionally biased region" description="Low complexity" evidence="1">
    <location>
        <begin position="28"/>
        <end position="39"/>
    </location>
</feature>
<name>A0A1V3X3R9_MYCKA</name>
<dbReference type="AlphaFoldDB" id="A0A1V3X3R9"/>
<proteinExistence type="predicted"/>
<organism evidence="2 3">
    <name type="scientific">Mycobacterium kansasii</name>
    <dbReference type="NCBI Taxonomy" id="1768"/>
    <lineage>
        <taxon>Bacteria</taxon>
        <taxon>Bacillati</taxon>
        <taxon>Actinomycetota</taxon>
        <taxon>Actinomycetes</taxon>
        <taxon>Mycobacteriales</taxon>
        <taxon>Mycobacteriaceae</taxon>
        <taxon>Mycobacterium</taxon>
    </lineage>
</organism>
<protein>
    <submittedName>
        <fullName evidence="2">Uncharacterized protein</fullName>
    </submittedName>
</protein>